<evidence type="ECO:0000256" key="1">
    <source>
        <dbReference type="SAM" id="Phobius"/>
    </source>
</evidence>
<comment type="caution">
    <text evidence="2">The sequence shown here is derived from an EMBL/GenBank/DDBJ whole genome shotgun (WGS) entry which is preliminary data.</text>
</comment>
<reference evidence="2 3" key="1">
    <citation type="submission" date="2019-09" db="EMBL/GenBank/DDBJ databases">
        <title>Chitinophaga ginsengihumi sp. nov., isolated from soil of ginseng rhizosphere.</title>
        <authorList>
            <person name="Lee J."/>
        </authorList>
    </citation>
    <scope>NUCLEOTIDE SEQUENCE [LARGE SCALE GENOMIC DNA]</scope>
    <source>
        <strain evidence="2 3">BN140078</strain>
    </source>
</reference>
<feature type="transmembrane region" description="Helical" evidence="1">
    <location>
        <begin position="29"/>
        <end position="49"/>
    </location>
</feature>
<dbReference type="EMBL" id="VUOC01000003">
    <property type="protein sequence ID" value="KAA2241891.1"/>
    <property type="molecule type" value="Genomic_DNA"/>
</dbReference>
<keyword evidence="1" id="KW-0472">Membrane</keyword>
<keyword evidence="1" id="KW-1133">Transmembrane helix</keyword>
<protein>
    <submittedName>
        <fullName evidence="2">Uncharacterized protein</fullName>
    </submittedName>
</protein>
<name>A0A5B2VRQ3_9BACT</name>
<proteinExistence type="predicted"/>
<keyword evidence="3" id="KW-1185">Reference proteome</keyword>
<sequence length="256" mass="28120">MQDFAFMTTEEHFLLQDALKKNKKQVRKFVLIGVIMMVIAAIVPQLLLYKGGGSDDADQSMFSYTNGWFWLWLICFVVVLVFALIKVTEVRYYTIKRDLMALQKGTIQARLDAVYHENNDTQTNFLVVLPNSKRKRLFYWTRGQLNDFRAGNEVEISYARYSRVVLEIAKKSGVSASHQPAVVAESADTVPVADIAPAAETVAIAESVVAADNTPVAGIAAVADSAPVADDAIVADDATVAEGVVEDAHDDDKTNS</sequence>
<accession>A0A5B2VRQ3</accession>
<evidence type="ECO:0000313" key="3">
    <source>
        <dbReference type="Proteomes" id="UP000324611"/>
    </source>
</evidence>
<gene>
    <name evidence="2" type="ORF">F0L74_18700</name>
</gene>
<feature type="transmembrane region" description="Helical" evidence="1">
    <location>
        <begin position="69"/>
        <end position="87"/>
    </location>
</feature>
<organism evidence="2 3">
    <name type="scientific">Chitinophaga agrisoli</name>
    <dbReference type="NCBI Taxonomy" id="2607653"/>
    <lineage>
        <taxon>Bacteria</taxon>
        <taxon>Pseudomonadati</taxon>
        <taxon>Bacteroidota</taxon>
        <taxon>Chitinophagia</taxon>
        <taxon>Chitinophagales</taxon>
        <taxon>Chitinophagaceae</taxon>
        <taxon>Chitinophaga</taxon>
    </lineage>
</organism>
<evidence type="ECO:0000313" key="2">
    <source>
        <dbReference type="EMBL" id="KAA2241891.1"/>
    </source>
</evidence>
<dbReference type="Proteomes" id="UP000324611">
    <property type="component" value="Unassembled WGS sequence"/>
</dbReference>
<keyword evidence="1" id="KW-0812">Transmembrane</keyword>
<dbReference type="RefSeq" id="WP_149839397.1">
    <property type="nucleotide sequence ID" value="NZ_VUOC01000003.1"/>
</dbReference>
<dbReference type="AlphaFoldDB" id="A0A5B2VRQ3"/>
<reference evidence="2 3" key="2">
    <citation type="submission" date="2019-09" db="EMBL/GenBank/DDBJ databases">
        <authorList>
            <person name="Jin C."/>
        </authorList>
    </citation>
    <scope>NUCLEOTIDE SEQUENCE [LARGE SCALE GENOMIC DNA]</scope>
    <source>
        <strain evidence="2 3">BN140078</strain>
    </source>
</reference>